<evidence type="ECO:0000256" key="4">
    <source>
        <dbReference type="ARBA" id="ARBA00012086"/>
    </source>
</evidence>
<comment type="pathway">
    <text evidence="2 12">Amino-acid biosynthesis; L-lysine biosynthesis via DAP pathway; (S)-tetrahydrodipicolinate from L-aspartate: step 3/4.</text>
</comment>
<name>A0A7G9WCR6_ALKCA</name>
<feature type="active site" description="Schiff-base intermediate with substrate" evidence="12 14">
    <location>
        <position position="163"/>
    </location>
</feature>
<evidence type="ECO:0000256" key="9">
    <source>
        <dbReference type="ARBA" id="ARBA00023239"/>
    </source>
</evidence>
<dbReference type="PANTHER" id="PTHR12128">
    <property type="entry name" value="DIHYDRODIPICOLINATE SYNTHASE"/>
    <property type="match status" value="1"/>
</dbReference>
<dbReference type="GO" id="GO:0005829">
    <property type="term" value="C:cytosol"/>
    <property type="evidence" value="ECO:0007669"/>
    <property type="project" value="TreeGrafter"/>
</dbReference>
<dbReference type="PIRSF" id="PIRSF001365">
    <property type="entry name" value="DHDPS"/>
    <property type="match status" value="1"/>
</dbReference>
<comment type="similarity">
    <text evidence="3 12 13">Belongs to the DapA family.</text>
</comment>
<evidence type="ECO:0000256" key="8">
    <source>
        <dbReference type="ARBA" id="ARBA00023154"/>
    </source>
</evidence>
<evidence type="ECO:0000256" key="3">
    <source>
        <dbReference type="ARBA" id="ARBA00007592"/>
    </source>
</evidence>
<evidence type="ECO:0000256" key="15">
    <source>
        <dbReference type="PIRSR" id="PIRSR001365-2"/>
    </source>
</evidence>
<gene>
    <name evidence="12 16" type="primary">dapA</name>
    <name evidence="16" type="ORF">HYG86_17700</name>
</gene>
<keyword evidence="8 12" id="KW-0457">Lysine biosynthesis</keyword>
<dbReference type="RefSeq" id="WP_213166871.1">
    <property type="nucleotide sequence ID" value="NZ_CP058559.1"/>
</dbReference>
<comment type="catalytic activity">
    <reaction evidence="11 12">
        <text>L-aspartate 4-semialdehyde + pyruvate = (2S,4S)-4-hydroxy-2,3,4,5-tetrahydrodipicolinate + H2O + H(+)</text>
        <dbReference type="Rhea" id="RHEA:34171"/>
        <dbReference type="ChEBI" id="CHEBI:15361"/>
        <dbReference type="ChEBI" id="CHEBI:15377"/>
        <dbReference type="ChEBI" id="CHEBI:15378"/>
        <dbReference type="ChEBI" id="CHEBI:67139"/>
        <dbReference type="ChEBI" id="CHEBI:537519"/>
        <dbReference type="EC" id="4.3.3.7"/>
    </reaction>
</comment>
<dbReference type="InterPro" id="IPR013785">
    <property type="entry name" value="Aldolase_TIM"/>
</dbReference>
<keyword evidence="5 12" id="KW-0963">Cytoplasm</keyword>
<keyword evidence="7 12" id="KW-0220">Diaminopimelate biosynthesis</keyword>
<feature type="binding site" evidence="12 15">
    <location>
        <position position="46"/>
    </location>
    <ligand>
        <name>pyruvate</name>
        <dbReference type="ChEBI" id="CHEBI:15361"/>
    </ligand>
</feature>
<evidence type="ECO:0000256" key="5">
    <source>
        <dbReference type="ARBA" id="ARBA00022490"/>
    </source>
</evidence>
<dbReference type="InterPro" id="IPR020624">
    <property type="entry name" value="Schiff_base-form_aldolases_CS"/>
</dbReference>
<dbReference type="NCBIfam" id="TIGR00674">
    <property type="entry name" value="dapA"/>
    <property type="match status" value="1"/>
</dbReference>
<dbReference type="PROSITE" id="PS00665">
    <property type="entry name" value="DHDPS_1"/>
    <property type="match status" value="1"/>
</dbReference>
<dbReference type="InterPro" id="IPR002220">
    <property type="entry name" value="DapA-like"/>
</dbReference>
<comment type="subcellular location">
    <subcellularLocation>
        <location evidence="12">Cytoplasm</location>
    </subcellularLocation>
</comment>
<dbReference type="PROSITE" id="PS00666">
    <property type="entry name" value="DHDPS_2"/>
    <property type="match status" value="1"/>
</dbReference>
<evidence type="ECO:0000256" key="13">
    <source>
        <dbReference type="PIRNR" id="PIRNR001365"/>
    </source>
</evidence>
<dbReference type="AlphaFoldDB" id="A0A7G9WCR6"/>
<dbReference type="EMBL" id="CP058559">
    <property type="protein sequence ID" value="QNO16478.1"/>
    <property type="molecule type" value="Genomic_DNA"/>
</dbReference>
<dbReference type="Proteomes" id="UP000516160">
    <property type="component" value="Chromosome"/>
</dbReference>
<dbReference type="GO" id="GO:0019877">
    <property type="term" value="P:diaminopimelate biosynthetic process"/>
    <property type="evidence" value="ECO:0007669"/>
    <property type="project" value="UniProtKB-UniRule"/>
</dbReference>
<proteinExistence type="inferred from homology"/>
<dbReference type="PRINTS" id="PR00146">
    <property type="entry name" value="DHPICSNTHASE"/>
</dbReference>
<evidence type="ECO:0000256" key="11">
    <source>
        <dbReference type="ARBA" id="ARBA00047836"/>
    </source>
</evidence>
<reference evidence="16 17" key="1">
    <citation type="submission" date="2020-07" db="EMBL/GenBank/DDBJ databases">
        <title>Alkalicella. sp. LB2 genome.</title>
        <authorList>
            <person name="Postec A."/>
            <person name="Quemeneur M."/>
        </authorList>
    </citation>
    <scope>NUCLEOTIDE SEQUENCE [LARGE SCALE GENOMIC DNA]</scope>
    <source>
        <strain evidence="16 17">LB2</strain>
    </source>
</reference>
<dbReference type="HAMAP" id="MF_00418">
    <property type="entry name" value="DapA"/>
    <property type="match status" value="1"/>
</dbReference>
<dbReference type="EC" id="4.3.3.7" evidence="4 12"/>
<keyword evidence="10 12" id="KW-0704">Schiff base</keyword>
<dbReference type="KEGG" id="acae:HYG86_17700"/>
<keyword evidence="9 12" id="KW-0456">Lyase</keyword>
<feature type="site" description="Part of a proton relay during catalysis" evidence="12">
    <location>
        <position position="45"/>
    </location>
</feature>
<comment type="function">
    <text evidence="1 12">Catalyzes the condensation of (S)-aspartate-beta-semialdehyde [(S)-ASA] and pyruvate to 4-hydroxy-tetrahydrodipicolinate (HTPA).</text>
</comment>
<dbReference type="UniPathway" id="UPA00034">
    <property type="reaction ID" value="UER00017"/>
</dbReference>
<dbReference type="CDD" id="cd00950">
    <property type="entry name" value="DHDPS"/>
    <property type="match status" value="1"/>
</dbReference>
<evidence type="ECO:0000256" key="10">
    <source>
        <dbReference type="ARBA" id="ARBA00023270"/>
    </source>
</evidence>
<keyword evidence="6 12" id="KW-0028">Amino-acid biosynthesis</keyword>
<protein>
    <recommendedName>
        <fullName evidence="4 12">4-hydroxy-tetrahydrodipicolinate synthase</fullName>
        <shortName evidence="12">HTPA synthase</shortName>
        <ecNumber evidence="4 12">4.3.3.7</ecNumber>
    </recommendedName>
</protein>
<evidence type="ECO:0000313" key="17">
    <source>
        <dbReference type="Proteomes" id="UP000516160"/>
    </source>
</evidence>
<evidence type="ECO:0000256" key="12">
    <source>
        <dbReference type="HAMAP-Rule" id="MF_00418"/>
    </source>
</evidence>
<dbReference type="SMART" id="SM01130">
    <property type="entry name" value="DHDPS"/>
    <property type="match status" value="1"/>
</dbReference>
<keyword evidence="17" id="KW-1185">Reference proteome</keyword>
<dbReference type="PANTHER" id="PTHR12128:SF66">
    <property type="entry name" value="4-HYDROXY-2-OXOGLUTARATE ALDOLASE, MITOCHONDRIAL"/>
    <property type="match status" value="1"/>
</dbReference>
<comment type="caution">
    <text evidence="12">Was originally thought to be a dihydrodipicolinate synthase (DHDPS), catalyzing the condensation of (S)-aspartate-beta-semialdehyde [(S)-ASA] and pyruvate to dihydrodipicolinate (DHDP). However, it was shown in E.coli that the product of the enzymatic reaction is not dihydrodipicolinate but in fact (4S)-4-hydroxy-2,3,4,5-tetrahydro-(2S)-dipicolinic acid (HTPA), and that the consecutive dehydration reaction leading to DHDP is not spontaneous but catalyzed by DapB.</text>
</comment>
<feature type="site" description="Part of a proton relay during catalysis" evidence="12">
    <location>
        <position position="109"/>
    </location>
</feature>
<comment type="subunit">
    <text evidence="12">Homotetramer; dimer of dimers.</text>
</comment>
<dbReference type="InterPro" id="IPR020625">
    <property type="entry name" value="Schiff_base-form_aldolases_AS"/>
</dbReference>
<feature type="binding site" evidence="12 15">
    <location>
        <position position="205"/>
    </location>
    <ligand>
        <name>pyruvate</name>
        <dbReference type="ChEBI" id="CHEBI:15361"/>
    </ligand>
</feature>
<evidence type="ECO:0000256" key="6">
    <source>
        <dbReference type="ARBA" id="ARBA00022605"/>
    </source>
</evidence>
<evidence type="ECO:0000256" key="1">
    <source>
        <dbReference type="ARBA" id="ARBA00003294"/>
    </source>
</evidence>
<organism evidence="16 17">
    <name type="scientific">Alkalicella caledoniensis</name>
    <dbReference type="NCBI Taxonomy" id="2731377"/>
    <lineage>
        <taxon>Bacteria</taxon>
        <taxon>Bacillati</taxon>
        <taxon>Bacillota</taxon>
        <taxon>Clostridia</taxon>
        <taxon>Eubacteriales</taxon>
        <taxon>Proteinivoracaceae</taxon>
        <taxon>Alkalicella</taxon>
    </lineage>
</organism>
<dbReference type="InterPro" id="IPR005263">
    <property type="entry name" value="DapA"/>
</dbReference>
<evidence type="ECO:0000256" key="7">
    <source>
        <dbReference type="ARBA" id="ARBA00022915"/>
    </source>
</evidence>
<dbReference type="GO" id="GO:0009089">
    <property type="term" value="P:lysine biosynthetic process via diaminopimelate"/>
    <property type="evidence" value="ECO:0007669"/>
    <property type="project" value="UniProtKB-UniRule"/>
</dbReference>
<feature type="active site" description="Proton donor/acceptor" evidence="12 14">
    <location>
        <position position="135"/>
    </location>
</feature>
<evidence type="ECO:0000256" key="2">
    <source>
        <dbReference type="ARBA" id="ARBA00005120"/>
    </source>
</evidence>
<evidence type="ECO:0000313" key="16">
    <source>
        <dbReference type="EMBL" id="QNO16478.1"/>
    </source>
</evidence>
<dbReference type="SUPFAM" id="SSF51569">
    <property type="entry name" value="Aldolase"/>
    <property type="match status" value="1"/>
</dbReference>
<dbReference type="GO" id="GO:0008840">
    <property type="term" value="F:4-hydroxy-tetrahydrodipicolinate synthase activity"/>
    <property type="evidence" value="ECO:0007669"/>
    <property type="project" value="UniProtKB-UniRule"/>
</dbReference>
<dbReference type="Gene3D" id="3.20.20.70">
    <property type="entry name" value="Aldolase class I"/>
    <property type="match status" value="1"/>
</dbReference>
<sequence length="290" mass="31577">MEFGKVLTAMITPFTPEGTVNLKEAKKIARHLIDNGNDGLVLIGTTGESPTLTLEEKIELVDVISNEVKGKAKIIVGTGSNNTVETLRTTKAFENNTNIDGIMVVTPYYNKPTQKGLILHFEKIALSTKLPIMLYNVPSRTGGNILPDTVKKLSNINNITAIKEASGDLVQVSEIADLCGDNIDIYSGEDSLTLPMLSVGAKGVVSVAGHVVGKEIHNMIDEFFLGNYDKAREIHLKLLPIFKNLFIETNPIPVKAAMQLLGFKTGVCRLPLSPPNDKTIEILKETLKLK</sequence>
<dbReference type="Pfam" id="PF00701">
    <property type="entry name" value="DHDPS"/>
    <property type="match status" value="1"/>
</dbReference>
<accession>A0A7G9WCR6</accession>
<evidence type="ECO:0000256" key="14">
    <source>
        <dbReference type="PIRSR" id="PIRSR001365-1"/>
    </source>
</evidence>